<feature type="compositionally biased region" description="Basic and acidic residues" evidence="1">
    <location>
        <begin position="42"/>
        <end position="55"/>
    </location>
</feature>
<comment type="caution">
    <text evidence="2">The sequence shown here is derived from an EMBL/GenBank/DDBJ whole genome shotgun (WGS) entry which is preliminary data.</text>
</comment>
<name>A0A699X8X3_TANCI</name>
<feature type="non-terminal residue" evidence="2">
    <location>
        <position position="1"/>
    </location>
</feature>
<accession>A0A699X8X3</accession>
<evidence type="ECO:0000313" key="2">
    <source>
        <dbReference type="EMBL" id="GFD54286.1"/>
    </source>
</evidence>
<protein>
    <submittedName>
        <fullName evidence="2">Uncharacterized protein</fullName>
    </submittedName>
</protein>
<sequence length="99" mass="10975">CAGRDCSGYLADPRKKSGDRQCLRRAGSGGAGNRPQSGQHPRPVDPDLGRRRADRLSQSVSFGTVPRSENHGRAFSVVVLIGGRTRRRRLWDRIHSGRR</sequence>
<feature type="region of interest" description="Disordered" evidence="1">
    <location>
        <begin position="12"/>
        <end position="68"/>
    </location>
</feature>
<dbReference type="EMBL" id="BKCJ011804149">
    <property type="protein sequence ID" value="GFD54286.1"/>
    <property type="molecule type" value="Genomic_DNA"/>
</dbReference>
<evidence type="ECO:0000256" key="1">
    <source>
        <dbReference type="SAM" id="MobiDB-lite"/>
    </source>
</evidence>
<feature type="compositionally biased region" description="Basic and acidic residues" evidence="1">
    <location>
        <begin position="12"/>
        <end position="22"/>
    </location>
</feature>
<reference evidence="2" key="1">
    <citation type="journal article" date="2019" name="Sci. Rep.">
        <title>Draft genome of Tanacetum cinerariifolium, the natural source of mosquito coil.</title>
        <authorList>
            <person name="Yamashiro T."/>
            <person name="Shiraishi A."/>
            <person name="Satake H."/>
            <person name="Nakayama K."/>
        </authorList>
    </citation>
    <scope>NUCLEOTIDE SEQUENCE</scope>
</reference>
<feature type="non-terminal residue" evidence="2">
    <location>
        <position position="99"/>
    </location>
</feature>
<gene>
    <name evidence="2" type="ORF">Tci_926255</name>
</gene>
<proteinExistence type="predicted"/>
<organism evidence="2">
    <name type="scientific">Tanacetum cinerariifolium</name>
    <name type="common">Dalmatian daisy</name>
    <name type="synonym">Chrysanthemum cinerariifolium</name>
    <dbReference type="NCBI Taxonomy" id="118510"/>
    <lineage>
        <taxon>Eukaryota</taxon>
        <taxon>Viridiplantae</taxon>
        <taxon>Streptophyta</taxon>
        <taxon>Embryophyta</taxon>
        <taxon>Tracheophyta</taxon>
        <taxon>Spermatophyta</taxon>
        <taxon>Magnoliopsida</taxon>
        <taxon>eudicotyledons</taxon>
        <taxon>Gunneridae</taxon>
        <taxon>Pentapetalae</taxon>
        <taxon>asterids</taxon>
        <taxon>campanulids</taxon>
        <taxon>Asterales</taxon>
        <taxon>Asteraceae</taxon>
        <taxon>Asteroideae</taxon>
        <taxon>Anthemideae</taxon>
        <taxon>Anthemidinae</taxon>
        <taxon>Tanacetum</taxon>
    </lineage>
</organism>
<dbReference type="AlphaFoldDB" id="A0A699X8X3"/>